<name>A0ACC1HQZ1_9FUNG</name>
<accession>A0ACC1HQZ1</accession>
<reference evidence="1" key="1">
    <citation type="submission" date="2022-06" db="EMBL/GenBank/DDBJ databases">
        <title>Phylogenomic reconstructions and comparative analyses of Kickxellomycotina fungi.</title>
        <authorList>
            <person name="Reynolds N.K."/>
            <person name="Stajich J.E."/>
            <person name="Barry K."/>
            <person name="Grigoriev I.V."/>
            <person name="Crous P."/>
            <person name="Smith M.E."/>
        </authorList>
    </citation>
    <scope>NUCLEOTIDE SEQUENCE</scope>
    <source>
        <strain evidence="1">RSA 2271</strain>
    </source>
</reference>
<protein>
    <submittedName>
        <fullName evidence="1">Uncharacterized protein</fullName>
    </submittedName>
</protein>
<proteinExistence type="predicted"/>
<sequence length="388" mass="44035">MTTPGLPDRSASGDLLDKGVNKHELYEQAVQTPKREVRNLDSIYRQLMQRYMRDRSEGDRSYALGLREDFCGTAALCAEWVKRDQRRWGVGVDIDEEVIRYGREVTLPRRNLCDGDGRISLVVADVMNVHGRIQPRIGGEVNDDDGSDNEEGAWAEPLDSAEYAIPKADIIAAFNYSVCYFHQRAQLIRYLRNSLDNLNDRFGLLACDLFGGSQVFVDEHADIRDFGSFKYKFEHRGFDLLTNTAKFAISFRASNGVQLKDAYTYHFRMYTPFELKEAMLEAGFDYVSIWISLESKDSDGSDSSAEGGNDSGGEGEDGADLSIEYSRRKRLGKSRARNRKNSQRGSRSRCQGSSEDDAPSHRRKPTPEDTFEGFYEVREPMPLPEIFN</sequence>
<evidence type="ECO:0000313" key="2">
    <source>
        <dbReference type="Proteomes" id="UP001145114"/>
    </source>
</evidence>
<keyword evidence="2" id="KW-1185">Reference proteome</keyword>
<dbReference type="EMBL" id="JAMZIH010002316">
    <property type="protein sequence ID" value="KAJ1677528.1"/>
    <property type="molecule type" value="Genomic_DNA"/>
</dbReference>
<comment type="caution">
    <text evidence="1">The sequence shown here is derived from an EMBL/GenBank/DDBJ whole genome shotgun (WGS) entry which is preliminary data.</text>
</comment>
<organism evidence="1 2">
    <name type="scientific">Spiromyces aspiralis</name>
    <dbReference type="NCBI Taxonomy" id="68401"/>
    <lineage>
        <taxon>Eukaryota</taxon>
        <taxon>Fungi</taxon>
        <taxon>Fungi incertae sedis</taxon>
        <taxon>Zoopagomycota</taxon>
        <taxon>Kickxellomycotina</taxon>
        <taxon>Kickxellomycetes</taxon>
        <taxon>Kickxellales</taxon>
        <taxon>Kickxellaceae</taxon>
        <taxon>Spiromyces</taxon>
    </lineage>
</organism>
<dbReference type="Proteomes" id="UP001145114">
    <property type="component" value="Unassembled WGS sequence"/>
</dbReference>
<gene>
    <name evidence="1" type="ORF">EV182_005977</name>
</gene>
<feature type="non-terminal residue" evidence="1">
    <location>
        <position position="388"/>
    </location>
</feature>
<evidence type="ECO:0000313" key="1">
    <source>
        <dbReference type="EMBL" id="KAJ1677528.1"/>
    </source>
</evidence>